<dbReference type="InterPro" id="IPR005358">
    <property type="entry name" value="Puta_zinc/iron-chelating_dom"/>
</dbReference>
<proteinExistence type="predicted"/>
<dbReference type="EMBL" id="RBOC01000072">
    <property type="protein sequence ID" value="RMM11198.1"/>
    <property type="molecule type" value="Genomic_DNA"/>
</dbReference>
<dbReference type="Pfam" id="PF03692">
    <property type="entry name" value="CxxCxxCC"/>
    <property type="match status" value="1"/>
</dbReference>
<protein>
    <submittedName>
        <fullName evidence="1">Fe-S-oxidoreductase</fullName>
    </submittedName>
</protein>
<gene>
    <name evidence="1" type="ORF">ALQ84_100265</name>
</gene>
<reference evidence="1 2" key="1">
    <citation type="submission" date="2018-08" db="EMBL/GenBank/DDBJ databases">
        <title>Recombination of ecologically and evolutionarily significant loci maintains genetic cohesion in the Pseudomonas syringae species complex.</title>
        <authorList>
            <person name="Dillon M."/>
            <person name="Thakur S."/>
            <person name="Almeida R.N.D."/>
            <person name="Weir B.S."/>
            <person name="Guttman D.S."/>
        </authorList>
    </citation>
    <scope>NUCLEOTIDE SEQUENCE [LARGE SCALE GENOMIC DNA]</scope>
    <source>
        <strain evidence="1 2">ICMP 4086</strain>
    </source>
</reference>
<evidence type="ECO:0000313" key="2">
    <source>
        <dbReference type="Proteomes" id="UP000278587"/>
    </source>
</evidence>
<sequence length="191" mass="20146">MAGATVGSAGHYAQSLPGVDRKAAMACSRAGGYWRPDVVLCRLATDSGSPPPRSVARHGAAGGGLGRCISPASMAGNPGSQTLGRNALNATLIPVAEIHSETEVTCSTCAACCCQLEVMLITDTGVPERYIDTDEWGGEVMLRLDDGWCAALDRNTMMCTIYEKRPLICREFEAGAEDCLNERKGIATAYL</sequence>
<dbReference type="Proteomes" id="UP000278587">
    <property type="component" value="Unassembled WGS sequence"/>
</dbReference>
<comment type="caution">
    <text evidence="1">The sequence shown here is derived from an EMBL/GenBank/DDBJ whole genome shotgun (WGS) entry which is preliminary data.</text>
</comment>
<evidence type="ECO:0000313" key="1">
    <source>
        <dbReference type="EMBL" id="RMM11198.1"/>
    </source>
</evidence>
<accession>A0A3M3BEP7</accession>
<dbReference type="AlphaFoldDB" id="A0A3M3BEP7"/>
<name>A0A3M3BEP7_9PSED</name>
<organism evidence="1 2">
    <name type="scientific">Pseudomonas caricapapayae</name>
    <dbReference type="NCBI Taxonomy" id="46678"/>
    <lineage>
        <taxon>Bacteria</taxon>
        <taxon>Pseudomonadati</taxon>
        <taxon>Pseudomonadota</taxon>
        <taxon>Gammaproteobacteria</taxon>
        <taxon>Pseudomonadales</taxon>
        <taxon>Pseudomonadaceae</taxon>
        <taxon>Pseudomonas</taxon>
    </lineage>
</organism>